<dbReference type="AlphaFoldDB" id="A0A4R8VBV4"/>
<protein>
    <submittedName>
        <fullName evidence="1">Uncharacterized protein</fullName>
    </submittedName>
</protein>
<evidence type="ECO:0000313" key="2">
    <source>
        <dbReference type="Proteomes" id="UP000298488"/>
    </source>
</evidence>
<comment type="caution">
    <text evidence="1">The sequence shown here is derived from an EMBL/GenBank/DDBJ whole genome shotgun (WGS) entry which is preliminary data.</text>
</comment>
<gene>
    <name evidence="1" type="ORF">E3N84_08850</name>
</gene>
<organism evidence="1 2">
    <name type="scientific">Terrimesophilobacter mesophilus</name>
    <dbReference type="NCBI Taxonomy" id="433647"/>
    <lineage>
        <taxon>Bacteria</taxon>
        <taxon>Bacillati</taxon>
        <taxon>Actinomycetota</taxon>
        <taxon>Actinomycetes</taxon>
        <taxon>Micrococcales</taxon>
        <taxon>Microbacteriaceae</taxon>
        <taxon>Terrimesophilobacter</taxon>
    </lineage>
</organism>
<dbReference type="Proteomes" id="UP000298488">
    <property type="component" value="Unassembled WGS sequence"/>
</dbReference>
<dbReference type="OrthoDB" id="3906893at2"/>
<accession>A0A4R8VBV4</accession>
<proteinExistence type="predicted"/>
<sequence>MQIIYAVDLEVVGDLPALGRHELLLEHVADWLSGGSTREVLASELLNANATTLPPRREANRKLVHRDASWEVIGIPSAQSLRLSVAQDLERDVQLTTRVTVATIGEDTSLRIELSREHQGGYLSPVRDTPIFQPGILREVVMDDRLQLQIGSQKIDGKYLPIRTSSDVAVLVDVLAASHRLPIVLIHLRSPESWEVARVLSKKLIGLARVITLNFATSNQVFAHVPRAKVPFGGATLVWSDLTSPGLSFTEEEIVALGPEGVRARLMGRLAAISGLARGLDKGWRAAQARLQNEARVEAEAKVQAAIDSENLGAENTALREQVSASQSEAHLWQGLAEEAEAKGAEAEALASRAEDAERSAEYWREQYESIRQGATAEEDIDPWDRIPRLIAKTDPAPAFRALEDAAQGRIVFTEAAERSWKNISYPDPDDMAEKVRRLAMAAVELYGDNPGQIGHLDDWFMERHGLKVAMSDQVISRSPKLREFQFEDVTYSQIPHVKVRDGVKPNEVGRIHFDFDKENQRLVVNHVALKLHSR</sequence>
<keyword evidence="2" id="KW-1185">Reference proteome</keyword>
<dbReference type="EMBL" id="SOFI01000003">
    <property type="protein sequence ID" value="TFB80135.1"/>
    <property type="molecule type" value="Genomic_DNA"/>
</dbReference>
<dbReference type="RefSeq" id="WP_134542272.1">
    <property type="nucleotide sequence ID" value="NZ_JACHBP010000001.1"/>
</dbReference>
<reference evidence="1 2" key="1">
    <citation type="submission" date="2019-03" db="EMBL/GenBank/DDBJ databases">
        <title>Genomics of glacier-inhabiting Cryobacterium strains.</title>
        <authorList>
            <person name="Liu Q."/>
            <person name="Xin Y.-H."/>
        </authorList>
    </citation>
    <scope>NUCLEOTIDE SEQUENCE [LARGE SCALE GENOMIC DNA]</scope>
    <source>
        <strain evidence="1 2">CGMCC 1.10440</strain>
    </source>
</reference>
<name>A0A4R8VBV4_9MICO</name>
<evidence type="ECO:0000313" key="1">
    <source>
        <dbReference type="EMBL" id="TFB80135.1"/>
    </source>
</evidence>